<dbReference type="CDD" id="cd18186">
    <property type="entry name" value="BTB_POZ_ZBTB_KLHL-like"/>
    <property type="match status" value="1"/>
</dbReference>
<dbReference type="Gene3D" id="1.25.40.420">
    <property type="match status" value="1"/>
</dbReference>
<keyword evidence="3" id="KW-1185">Reference proteome</keyword>
<accession>A0AAV1YTC6</accession>
<organism evidence="2 3">
    <name type="scientific">Larinioides sclopetarius</name>
    <dbReference type="NCBI Taxonomy" id="280406"/>
    <lineage>
        <taxon>Eukaryota</taxon>
        <taxon>Metazoa</taxon>
        <taxon>Ecdysozoa</taxon>
        <taxon>Arthropoda</taxon>
        <taxon>Chelicerata</taxon>
        <taxon>Arachnida</taxon>
        <taxon>Araneae</taxon>
        <taxon>Araneomorphae</taxon>
        <taxon>Entelegynae</taxon>
        <taxon>Araneoidea</taxon>
        <taxon>Araneidae</taxon>
        <taxon>Larinioides</taxon>
    </lineage>
</organism>
<reference evidence="2 3" key="1">
    <citation type="submission" date="2024-04" db="EMBL/GenBank/DDBJ databases">
        <authorList>
            <person name="Rising A."/>
            <person name="Reimegard J."/>
            <person name="Sonavane S."/>
            <person name="Akerstrom W."/>
            <person name="Nylinder S."/>
            <person name="Hedman E."/>
            <person name="Kallberg Y."/>
        </authorList>
    </citation>
    <scope>NUCLEOTIDE SEQUENCE [LARGE SCALE GENOMIC DNA]</scope>
</reference>
<dbReference type="InterPro" id="IPR008974">
    <property type="entry name" value="TRAF-like"/>
</dbReference>
<dbReference type="PROSITE" id="PS50097">
    <property type="entry name" value="BTB"/>
    <property type="match status" value="1"/>
</dbReference>
<dbReference type="SMART" id="SM00225">
    <property type="entry name" value="BTB"/>
    <property type="match status" value="1"/>
</dbReference>
<dbReference type="Proteomes" id="UP001497382">
    <property type="component" value="Unassembled WGS sequence"/>
</dbReference>
<evidence type="ECO:0000313" key="3">
    <source>
        <dbReference type="Proteomes" id="UP001497382"/>
    </source>
</evidence>
<gene>
    <name evidence="2" type="ORF">LARSCL_LOCUS867</name>
</gene>
<dbReference type="SUPFAM" id="SSF54695">
    <property type="entry name" value="POZ domain"/>
    <property type="match status" value="1"/>
</dbReference>
<dbReference type="PANTHER" id="PTHR24413">
    <property type="entry name" value="SPECKLE-TYPE POZ PROTEIN"/>
    <property type="match status" value="1"/>
</dbReference>
<dbReference type="Pfam" id="PF00651">
    <property type="entry name" value="BTB"/>
    <property type="match status" value="1"/>
</dbReference>
<dbReference type="EMBL" id="CAXIEN010000004">
    <property type="protein sequence ID" value="CAL1262216.1"/>
    <property type="molecule type" value="Genomic_DNA"/>
</dbReference>
<comment type="caution">
    <text evidence="2">The sequence shown here is derived from an EMBL/GenBank/DDBJ whole genome shotgun (WGS) entry which is preliminary data.</text>
</comment>
<dbReference type="InterPro" id="IPR000210">
    <property type="entry name" value="BTB/POZ_dom"/>
</dbReference>
<evidence type="ECO:0000259" key="1">
    <source>
        <dbReference type="PROSITE" id="PS50097"/>
    </source>
</evidence>
<evidence type="ECO:0000313" key="2">
    <source>
        <dbReference type="EMBL" id="CAL1262216.1"/>
    </source>
</evidence>
<protein>
    <recommendedName>
        <fullName evidence="1">BTB domain-containing protein</fullName>
    </recommendedName>
</protein>
<proteinExistence type="predicted"/>
<dbReference type="Gene3D" id="2.60.210.10">
    <property type="entry name" value="Apoptosis, Tumor Necrosis Factor Receptor Associated Protein 2, Chain A"/>
    <property type="match status" value="1"/>
</dbReference>
<name>A0AAV1YTC6_9ARAC</name>
<dbReference type="AlphaFoldDB" id="A0AAV1YTC6"/>
<sequence>MARNDRGRRKCFTFIWKLENPHYCWHKKGRGISSPTFIVDEIEESKWKLKLLPRCGPNGNVVGLYLLRLTDNNTVNVEIDSEIAFLAMNGEVLFSGRCTKRTFGKENCRFLCNAKREDVFPERRSFFNFRDTFTARCKIWKNEGEISKDVQCTARTRISVLKTSFVWNIKNFSALELEKNYVYDIKSLEDNRKLMSLCLFIKRNQQISFTISLENPEIKFYTFDLSAINDAGDTIEGLRDGIWCNSPDQFKQKSLSLWKKKLMEKKNIFLPNDVLSLKCKCAMSFGTASEGIEEISFDCIAFAGNEMDNCCSDKEDIVSVSESVLTESFKSLLNHENELPLIKSLMHNLKPVVNNGILSDIKLRTSSQTYLANRFILSARSPVFRDMFSGEISQIANDYVDIEDLDDDTFSRILHYIYSSEVEQLQWSSAIKLYIGADVYKILDLKAKCSSYLKTALSRSNACEALELAHQRKDEDLKEFVKRFIMKFPKSIVNSEEWDKLMEYNPRLAADTLILRFKRNSKTAEEKQEKPLQNLSKKRKREEESINNNYVITNYFSKSENIQANTASVKCSSTSQLPKDPTNQKELDVVFIQELPSTSTESSKHLKK</sequence>
<dbReference type="Gene3D" id="3.30.710.10">
    <property type="entry name" value="Potassium Channel Kv1.1, Chain A"/>
    <property type="match status" value="1"/>
</dbReference>
<feature type="domain" description="BTB" evidence="1">
    <location>
        <begin position="359"/>
        <end position="426"/>
    </location>
</feature>
<dbReference type="InterPro" id="IPR011333">
    <property type="entry name" value="SKP1/BTB/POZ_sf"/>
</dbReference>
<dbReference type="SUPFAM" id="SSF49599">
    <property type="entry name" value="TRAF domain-like"/>
    <property type="match status" value="1"/>
</dbReference>